<protein>
    <submittedName>
        <fullName evidence="1">Uncharacterized protein</fullName>
    </submittedName>
</protein>
<proteinExistence type="predicted"/>
<keyword evidence="2" id="KW-1185">Reference proteome</keyword>
<reference evidence="1 2" key="1">
    <citation type="journal article" date="2012" name="J. Bacteriol.">
        <title>Whole-genome sequences of Bacillus subtilis and close relatives.</title>
        <authorList>
            <person name="Earl A.M."/>
            <person name="Eppinger M."/>
            <person name="Fricke W.F."/>
            <person name="Rosovitz M.J."/>
            <person name="Rasko D.A."/>
            <person name="Daugherty S."/>
            <person name="Losick R."/>
            <person name="Kolter R."/>
            <person name="Ravel J."/>
        </authorList>
    </citation>
    <scope>NUCLEOTIDE SEQUENCE [LARGE SCALE GENOMIC DNA]</scope>
    <source>
        <strain evidence="2">DSM 15029 / JCM 12233 / NBRC 101239 / NRRL B-23049 / TU-B-10</strain>
    </source>
</reference>
<evidence type="ECO:0000313" key="1">
    <source>
        <dbReference type="EMBL" id="AEP85731.1"/>
    </source>
</evidence>
<gene>
    <name evidence="1" type="ordered locus">GYO_1053</name>
</gene>
<dbReference type="KEGG" id="bst:GYO_1053"/>
<dbReference type="EMBL" id="CP002905">
    <property type="protein sequence ID" value="AEP85731.1"/>
    <property type="molecule type" value="Genomic_DNA"/>
</dbReference>
<sequence>MFGRLFLPVVKIKFMTHVLRKIGFGAMIKKTRRVSGQSHLFTK</sequence>
<evidence type="ECO:0000313" key="2">
    <source>
        <dbReference type="Proteomes" id="UP000002651"/>
    </source>
</evidence>
<dbReference type="Proteomes" id="UP000002651">
    <property type="component" value="Chromosome"/>
</dbReference>
<organism evidence="1 2">
    <name type="scientific">Bacillus spizizenii (strain DSM 15029 / JCM 12233 / NBRC 101239 / NRRL B-23049 / TU-B-10)</name>
    <name type="common">Bacillus subtilis subsp. spizizenii</name>
    <dbReference type="NCBI Taxonomy" id="1052585"/>
    <lineage>
        <taxon>Bacteria</taxon>
        <taxon>Bacillati</taxon>
        <taxon>Bacillota</taxon>
        <taxon>Bacilli</taxon>
        <taxon>Bacillales</taxon>
        <taxon>Bacillaceae</taxon>
        <taxon>Bacillus</taxon>
    </lineage>
</organism>
<dbReference type="AlphaFoldDB" id="G4NUE5"/>
<name>G4NUE5_BACS4</name>
<accession>G4NUE5</accession>
<dbReference type="HOGENOM" id="CLU_3229827_0_0_9"/>